<gene>
    <name evidence="1" type="ORF">GPS52_00800</name>
    <name evidence="2" type="ORF">GPS52_15410</name>
</gene>
<reference evidence="1 3" key="1">
    <citation type="submission" date="2019-12" db="EMBL/GenBank/DDBJ databases">
        <title>Acinetobacter haemolyticus comparative genomics.</title>
        <authorList>
            <person name="Castro-Jaimes S."/>
            <person name="Bello-Lopez E."/>
            <person name="Velazquez-Acosta C."/>
            <person name="Volkow-Fernandez P."/>
            <person name="Lozano-Zarain P."/>
            <person name="Castillo Ramirez S."/>
            <person name="Cevallos M.A."/>
        </authorList>
    </citation>
    <scope>NUCLEOTIDE SEQUENCE [LARGE SCALE GENOMIC DNA]</scope>
    <source>
        <strain evidence="1 3">AN10</strain>
    </source>
</reference>
<dbReference type="Proteomes" id="UP000451048">
    <property type="component" value="Unassembled WGS sequence"/>
</dbReference>
<name>A0AAJ2YT34_ACIHA</name>
<sequence>MKKPAPKIYRTTNWSSYNQALIKRGNISIWFDPKT</sequence>
<accession>A0AAJ2YT34</accession>
<feature type="non-terminal residue" evidence="1">
    <location>
        <position position="35"/>
    </location>
</feature>
<dbReference type="EMBL" id="WTTO01000077">
    <property type="protein sequence ID" value="NAR74825.1"/>
    <property type="molecule type" value="Genomic_DNA"/>
</dbReference>
<evidence type="ECO:0000313" key="1">
    <source>
        <dbReference type="EMBL" id="NAR72046.1"/>
    </source>
</evidence>
<organism evidence="1 3">
    <name type="scientific">Acinetobacter haemolyticus</name>
    <dbReference type="NCBI Taxonomy" id="29430"/>
    <lineage>
        <taxon>Bacteria</taxon>
        <taxon>Pseudomonadati</taxon>
        <taxon>Pseudomonadota</taxon>
        <taxon>Gammaproteobacteria</taxon>
        <taxon>Moraxellales</taxon>
        <taxon>Moraxellaceae</taxon>
        <taxon>Acinetobacter</taxon>
    </lineage>
</organism>
<evidence type="ECO:0000313" key="2">
    <source>
        <dbReference type="EMBL" id="NAR74825.1"/>
    </source>
</evidence>
<comment type="caution">
    <text evidence="1">The sequence shown here is derived from an EMBL/GenBank/DDBJ whole genome shotgun (WGS) entry which is preliminary data.</text>
</comment>
<dbReference type="EMBL" id="WTTO01000001">
    <property type="protein sequence ID" value="NAR72046.1"/>
    <property type="molecule type" value="Genomic_DNA"/>
</dbReference>
<evidence type="ECO:0000313" key="3">
    <source>
        <dbReference type="Proteomes" id="UP000451048"/>
    </source>
</evidence>
<protein>
    <submittedName>
        <fullName evidence="1">IS5/IS1182 family transposase</fullName>
    </submittedName>
</protein>
<dbReference type="AlphaFoldDB" id="A0AAJ2YT34"/>
<proteinExistence type="predicted"/>